<protein>
    <submittedName>
        <fullName evidence="2">Phospholipid transport system substrate-binding protein</fullName>
    </submittedName>
</protein>
<dbReference type="Gene3D" id="3.10.450.710">
    <property type="entry name" value="Tgt2/MlaC"/>
    <property type="match status" value="1"/>
</dbReference>
<feature type="signal peptide" evidence="1">
    <location>
        <begin position="1"/>
        <end position="24"/>
    </location>
</feature>
<dbReference type="PANTHER" id="PTHR36573">
    <property type="entry name" value="INTERMEMBRANE PHOSPHOLIPID TRANSPORT SYSTEM BINDING PROTEIN MLAC"/>
    <property type="match status" value="1"/>
</dbReference>
<dbReference type="EMBL" id="QPJY01000011">
    <property type="protein sequence ID" value="RCX26173.1"/>
    <property type="molecule type" value="Genomic_DNA"/>
</dbReference>
<dbReference type="InterPro" id="IPR008869">
    <property type="entry name" value="MlaC/ttg2D"/>
</dbReference>
<dbReference type="Pfam" id="PF05494">
    <property type="entry name" value="MlaC"/>
    <property type="match status" value="1"/>
</dbReference>
<keyword evidence="1" id="KW-0732">Signal</keyword>
<dbReference type="InterPro" id="IPR042245">
    <property type="entry name" value="Tgt2/MlaC_sf"/>
</dbReference>
<organism evidence="2 3">
    <name type="scientific">Thioalbus denitrificans</name>
    <dbReference type="NCBI Taxonomy" id="547122"/>
    <lineage>
        <taxon>Bacteria</taxon>
        <taxon>Pseudomonadati</taxon>
        <taxon>Pseudomonadota</taxon>
        <taxon>Gammaproteobacteria</taxon>
        <taxon>Chromatiales</taxon>
        <taxon>Ectothiorhodospiraceae</taxon>
        <taxon>Thioalbus</taxon>
    </lineage>
</organism>
<comment type="caution">
    <text evidence="2">The sequence shown here is derived from an EMBL/GenBank/DDBJ whole genome shotgun (WGS) entry which is preliminary data.</text>
</comment>
<dbReference type="OrthoDB" id="9787053at2"/>
<name>A0A369BXD5_9GAMM</name>
<gene>
    <name evidence="2" type="ORF">DFQ59_11147</name>
</gene>
<dbReference type="PANTHER" id="PTHR36573:SF1">
    <property type="entry name" value="INTERMEMBRANE PHOSPHOLIPID TRANSPORT SYSTEM BINDING PROTEIN MLAC"/>
    <property type="match status" value="1"/>
</dbReference>
<proteinExistence type="predicted"/>
<dbReference type="AlphaFoldDB" id="A0A369BXD5"/>
<evidence type="ECO:0000313" key="3">
    <source>
        <dbReference type="Proteomes" id="UP000252707"/>
    </source>
</evidence>
<dbReference type="RefSeq" id="WP_114280857.1">
    <property type="nucleotide sequence ID" value="NZ_QPJY01000011.1"/>
</dbReference>
<feature type="chain" id="PRO_5016794620" evidence="1">
    <location>
        <begin position="25"/>
        <end position="203"/>
    </location>
</feature>
<evidence type="ECO:0000313" key="2">
    <source>
        <dbReference type="EMBL" id="RCX26173.1"/>
    </source>
</evidence>
<reference evidence="2 3" key="1">
    <citation type="submission" date="2018-07" db="EMBL/GenBank/DDBJ databases">
        <title>Genomic Encyclopedia of Type Strains, Phase IV (KMG-IV): sequencing the most valuable type-strain genomes for metagenomic binning, comparative biology and taxonomic classification.</title>
        <authorList>
            <person name="Goeker M."/>
        </authorList>
    </citation>
    <scope>NUCLEOTIDE SEQUENCE [LARGE SCALE GENOMIC DNA]</scope>
    <source>
        <strain evidence="2 3">DSM 26407</strain>
    </source>
</reference>
<keyword evidence="3" id="KW-1185">Reference proteome</keyword>
<accession>A0A369BXD5</accession>
<dbReference type="Proteomes" id="UP000252707">
    <property type="component" value="Unassembled WGS sequence"/>
</dbReference>
<sequence>MMRSTARVAVIGLALGLVAPTLQAQPPGYYGPPPARQQAEGPAAILSEGIGKVTAFLSQGGSRDPDAVEAFVRSEVAPYFDFAYMARFVAGPRYRYMSAEERKQMEKALVGMFLGAMAEKLSGYPYGHVRYLPQRRDPRSGEVVLGIQAYQPNGLMTQLDFRLYRSPQGWKVFDVKANGQSALVYYRQYFSRSAQRQGRPQRY</sequence>
<evidence type="ECO:0000256" key="1">
    <source>
        <dbReference type="SAM" id="SignalP"/>
    </source>
</evidence>